<organism evidence="2">
    <name type="scientific">Arundo donax</name>
    <name type="common">Giant reed</name>
    <name type="synonym">Donax arundinaceus</name>
    <dbReference type="NCBI Taxonomy" id="35708"/>
    <lineage>
        <taxon>Eukaryota</taxon>
        <taxon>Viridiplantae</taxon>
        <taxon>Streptophyta</taxon>
        <taxon>Embryophyta</taxon>
        <taxon>Tracheophyta</taxon>
        <taxon>Spermatophyta</taxon>
        <taxon>Magnoliopsida</taxon>
        <taxon>Liliopsida</taxon>
        <taxon>Poales</taxon>
        <taxon>Poaceae</taxon>
        <taxon>PACMAD clade</taxon>
        <taxon>Arundinoideae</taxon>
        <taxon>Arundineae</taxon>
        <taxon>Arundo</taxon>
    </lineage>
</organism>
<keyword evidence="1" id="KW-1133">Transmembrane helix</keyword>
<dbReference type="EMBL" id="GBRH01210029">
    <property type="protein sequence ID" value="JAD87866.1"/>
    <property type="molecule type" value="Transcribed_RNA"/>
</dbReference>
<reference evidence="2" key="2">
    <citation type="journal article" date="2015" name="Data Brief">
        <title>Shoot transcriptome of the giant reed, Arundo donax.</title>
        <authorList>
            <person name="Barrero R.A."/>
            <person name="Guerrero F.D."/>
            <person name="Moolhuijzen P."/>
            <person name="Goolsby J.A."/>
            <person name="Tidwell J."/>
            <person name="Bellgard S.E."/>
            <person name="Bellgard M.I."/>
        </authorList>
    </citation>
    <scope>NUCLEOTIDE SEQUENCE</scope>
    <source>
        <tissue evidence="2">Shoot tissue taken approximately 20 cm above the soil surface</tissue>
    </source>
</reference>
<name>A0A0A9DJ75_ARUDO</name>
<feature type="transmembrane region" description="Helical" evidence="1">
    <location>
        <begin position="6"/>
        <end position="22"/>
    </location>
</feature>
<dbReference type="AlphaFoldDB" id="A0A0A9DJ75"/>
<sequence length="27" mass="3257">MLLFVWNFVVVTILLIWLYGLSKPMLF</sequence>
<evidence type="ECO:0000313" key="2">
    <source>
        <dbReference type="EMBL" id="JAD87866.1"/>
    </source>
</evidence>
<evidence type="ECO:0000256" key="1">
    <source>
        <dbReference type="SAM" id="Phobius"/>
    </source>
</evidence>
<accession>A0A0A9DJ75</accession>
<protein>
    <submittedName>
        <fullName evidence="2">Uncharacterized protein</fullName>
    </submittedName>
</protein>
<reference evidence="2" key="1">
    <citation type="submission" date="2014-09" db="EMBL/GenBank/DDBJ databases">
        <authorList>
            <person name="Magalhaes I.L.F."/>
            <person name="Oliveira U."/>
            <person name="Santos F.R."/>
            <person name="Vidigal T.H.D.A."/>
            <person name="Brescovit A.D."/>
            <person name="Santos A.J."/>
        </authorList>
    </citation>
    <scope>NUCLEOTIDE SEQUENCE</scope>
    <source>
        <tissue evidence="2">Shoot tissue taken approximately 20 cm above the soil surface</tissue>
    </source>
</reference>
<proteinExistence type="predicted"/>
<keyword evidence="1" id="KW-0812">Transmembrane</keyword>
<keyword evidence="1" id="KW-0472">Membrane</keyword>